<dbReference type="AlphaFoldDB" id="A0A166M6G6"/>
<keyword evidence="1" id="KW-0472">Membrane</keyword>
<name>A0A166M6G6_9AGAM</name>
<feature type="transmembrane region" description="Helical" evidence="1">
    <location>
        <begin position="67"/>
        <end position="87"/>
    </location>
</feature>
<gene>
    <name evidence="2" type="ORF">FIBSPDRAFT_453500</name>
</gene>
<dbReference type="Proteomes" id="UP000076532">
    <property type="component" value="Unassembled WGS sequence"/>
</dbReference>
<evidence type="ECO:0000256" key="1">
    <source>
        <dbReference type="SAM" id="Phobius"/>
    </source>
</evidence>
<keyword evidence="3" id="KW-1185">Reference proteome</keyword>
<reference evidence="2 3" key="1">
    <citation type="journal article" date="2016" name="Mol. Biol. Evol.">
        <title>Comparative Genomics of Early-Diverging Mushroom-Forming Fungi Provides Insights into the Origins of Lignocellulose Decay Capabilities.</title>
        <authorList>
            <person name="Nagy L.G."/>
            <person name="Riley R."/>
            <person name="Tritt A."/>
            <person name="Adam C."/>
            <person name="Daum C."/>
            <person name="Floudas D."/>
            <person name="Sun H."/>
            <person name="Yadav J.S."/>
            <person name="Pangilinan J."/>
            <person name="Larsson K.H."/>
            <person name="Matsuura K."/>
            <person name="Barry K."/>
            <person name="Labutti K."/>
            <person name="Kuo R."/>
            <person name="Ohm R.A."/>
            <person name="Bhattacharya S.S."/>
            <person name="Shirouzu T."/>
            <person name="Yoshinaga Y."/>
            <person name="Martin F.M."/>
            <person name="Grigoriev I.V."/>
            <person name="Hibbett D.S."/>
        </authorList>
    </citation>
    <scope>NUCLEOTIDE SEQUENCE [LARGE SCALE GENOMIC DNA]</scope>
    <source>
        <strain evidence="2 3">CBS 109695</strain>
    </source>
</reference>
<evidence type="ECO:0000313" key="2">
    <source>
        <dbReference type="EMBL" id="KZP23685.1"/>
    </source>
</evidence>
<dbReference type="EMBL" id="KV417531">
    <property type="protein sequence ID" value="KZP23685.1"/>
    <property type="molecule type" value="Genomic_DNA"/>
</dbReference>
<protein>
    <submittedName>
        <fullName evidence="2">Uncharacterized protein</fullName>
    </submittedName>
</protein>
<keyword evidence="1" id="KW-0812">Transmembrane</keyword>
<sequence>MSDWDWIGMAVIMGHHPASNTFLSHRLIYLPADRKWMFLILARKGDLTELCRLGTLTRLATLSCNSESGWCFLGALLLLLYLLRLAIHHFSSSYTMLSLTANAALNINRKHISGG</sequence>
<keyword evidence="1" id="KW-1133">Transmembrane helix</keyword>
<evidence type="ECO:0000313" key="3">
    <source>
        <dbReference type="Proteomes" id="UP000076532"/>
    </source>
</evidence>
<organism evidence="2 3">
    <name type="scientific">Athelia psychrophila</name>
    <dbReference type="NCBI Taxonomy" id="1759441"/>
    <lineage>
        <taxon>Eukaryota</taxon>
        <taxon>Fungi</taxon>
        <taxon>Dikarya</taxon>
        <taxon>Basidiomycota</taxon>
        <taxon>Agaricomycotina</taxon>
        <taxon>Agaricomycetes</taxon>
        <taxon>Agaricomycetidae</taxon>
        <taxon>Atheliales</taxon>
        <taxon>Atheliaceae</taxon>
        <taxon>Athelia</taxon>
    </lineage>
</organism>
<proteinExistence type="predicted"/>
<accession>A0A166M6G6</accession>